<feature type="region of interest" description="Disordered" evidence="1">
    <location>
        <begin position="159"/>
        <end position="193"/>
    </location>
</feature>
<organism evidence="4 5">
    <name type="scientific">Delitschia confertaspora ATCC 74209</name>
    <dbReference type="NCBI Taxonomy" id="1513339"/>
    <lineage>
        <taxon>Eukaryota</taxon>
        <taxon>Fungi</taxon>
        <taxon>Dikarya</taxon>
        <taxon>Ascomycota</taxon>
        <taxon>Pezizomycotina</taxon>
        <taxon>Dothideomycetes</taxon>
        <taxon>Pleosporomycetidae</taxon>
        <taxon>Pleosporales</taxon>
        <taxon>Delitschiaceae</taxon>
        <taxon>Delitschia</taxon>
    </lineage>
</organism>
<reference evidence="4" key="1">
    <citation type="journal article" date="2020" name="Stud. Mycol.">
        <title>101 Dothideomycetes genomes: a test case for predicting lifestyles and emergence of pathogens.</title>
        <authorList>
            <person name="Haridas S."/>
            <person name="Albert R."/>
            <person name="Binder M."/>
            <person name="Bloem J."/>
            <person name="Labutti K."/>
            <person name="Salamov A."/>
            <person name="Andreopoulos B."/>
            <person name="Baker S."/>
            <person name="Barry K."/>
            <person name="Bills G."/>
            <person name="Bluhm B."/>
            <person name="Cannon C."/>
            <person name="Castanera R."/>
            <person name="Culley D."/>
            <person name="Daum C."/>
            <person name="Ezra D."/>
            <person name="Gonzalez J."/>
            <person name="Henrissat B."/>
            <person name="Kuo A."/>
            <person name="Liang C."/>
            <person name="Lipzen A."/>
            <person name="Lutzoni F."/>
            <person name="Magnuson J."/>
            <person name="Mondo S."/>
            <person name="Nolan M."/>
            <person name="Ohm R."/>
            <person name="Pangilinan J."/>
            <person name="Park H.-J."/>
            <person name="Ramirez L."/>
            <person name="Alfaro M."/>
            <person name="Sun H."/>
            <person name="Tritt A."/>
            <person name="Yoshinaga Y."/>
            <person name="Zwiers L.-H."/>
            <person name="Turgeon B."/>
            <person name="Goodwin S."/>
            <person name="Spatafora J."/>
            <person name="Crous P."/>
            <person name="Grigoriev I."/>
        </authorList>
    </citation>
    <scope>NUCLEOTIDE SEQUENCE</scope>
    <source>
        <strain evidence="4">ATCC 74209</strain>
    </source>
</reference>
<evidence type="ECO:0000313" key="5">
    <source>
        <dbReference type="Proteomes" id="UP000799536"/>
    </source>
</evidence>
<dbReference type="OrthoDB" id="5215637at2759"/>
<name>A0A9P4MQN3_9PLEO</name>
<keyword evidence="3" id="KW-0732">Signal</keyword>
<feature type="compositionally biased region" description="Low complexity" evidence="1">
    <location>
        <begin position="160"/>
        <end position="193"/>
    </location>
</feature>
<keyword evidence="2" id="KW-1133">Transmembrane helix</keyword>
<keyword evidence="2" id="KW-0812">Transmembrane</keyword>
<accession>A0A9P4MQN3</accession>
<dbReference type="AlphaFoldDB" id="A0A9P4MQN3"/>
<evidence type="ECO:0000256" key="3">
    <source>
        <dbReference type="SAM" id="SignalP"/>
    </source>
</evidence>
<protein>
    <recommendedName>
        <fullName evidence="6">Mid2 domain-containing protein</fullName>
    </recommendedName>
</protein>
<dbReference type="Proteomes" id="UP000799536">
    <property type="component" value="Unassembled WGS sequence"/>
</dbReference>
<proteinExistence type="predicted"/>
<evidence type="ECO:0008006" key="6">
    <source>
        <dbReference type="Google" id="ProtNLM"/>
    </source>
</evidence>
<comment type="caution">
    <text evidence="4">The sequence shown here is derived from an EMBL/GenBank/DDBJ whole genome shotgun (WGS) entry which is preliminary data.</text>
</comment>
<keyword evidence="5" id="KW-1185">Reference proteome</keyword>
<evidence type="ECO:0000256" key="2">
    <source>
        <dbReference type="SAM" id="Phobius"/>
    </source>
</evidence>
<keyword evidence="2" id="KW-0472">Membrane</keyword>
<evidence type="ECO:0000313" key="4">
    <source>
        <dbReference type="EMBL" id="KAF2199536.1"/>
    </source>
</evidence>
<dbReference type="EMBL" id="ML994070">
    <property type="protein sequence ID" value="KAF2199536.1"/>
    <property type="molecule type" value="Genomic_DNA"/>
</dbReference>
<sequence>LTLFHILSLHFPLTSAKPCYSLDGSIANSEYGACNPSAEHSGYCAIHQAPGSVDVRLDNGLCMATGDIYFGTIWSDGCTDPTCLNSGCPKLCPGPHNNFSNLNPVTSWSIKFCDYGQYCCRAFDDHRDCCTNSSSPKITTNLIGTFKFQISTEDGEAAISTPGVGSGASTTGSNTASTAMAPPSSQKTMTTTPTPTLAPVACPENKSTIVGGAVGGALGAVILGLVATLLWMLRRNPKQSQYPHIQADATSSQHWNGVHWIPGTYEADNERPVAEVAGSVPKTRLSEGDYS</sequence>
<evidence type="ECO:0000256" key="1">
    <source>
        <dbReference type="SAM" id="MobiDB-lite"/>
    </source>
</evidence>
<feature type="transmembrane region" description="Helical" evidence="2">
    <location>
        <begin position="209"/>
        <end position="233"/>
    </location>
</feature>
<feature type="non-terminal residue" evidence="4">
    <location>
        <position position="1"/>
    </location>
</feature>
<feature type="chain" id="PRO_5040308207" description="Mid2 domain-containing protein" evidence="3">
    <location>
        <begin position="17"/>
        <end position="291"/>
    </location>
</feature>
<gene>
    <name evidence="4" type="ORF">GQ43DRAFT_376015</name>
</gene>
<feature type="signal peptide" evidence="3">
    <location>
        <begin position="1"/>
        <end position="16"/>
    </location>
</feature>